<evidence type="ECO:0000256" key="8">
    <source>
        <dbReference type="ARBA" id="ARBA00023242"/>
    </source>
</evidence>
<feature type="domain" description="CUT" evidence="10">
    <location>
        <begin position="283"/>
        <end position="373"/>
    </location>
</feature>
<dbReference type="OrthoDB" id="10257567at2759"/>
<keyword evidence="7" id="KW-0804">Transcription</keyword>
<evidence type="ECO:0000256" key="2">
    <source>
        <dbReference type="ARBA" id="ARBA00022737"/>
    </source>
</evidence>
<dbReference type="PANTHER" id="PTHR14043:SF2">
    <property type="entry name" value="HOMEOBOX PROTEIN CUT"/>
    <property type="match status" value="1"/>
</dbReference>
<evidence type="ECO:0000313" key="13">
    <source>
        <dbReference type="Proteomes" id="UP000274756"/>
    </source>
</evidence>
<dbReference type="PROSITE" id="PS51042">
    <property type="entry name" value="CUT"/>
    <property type="match status" value="1"/>
</dbReference>
<dbReference type="SUPFAM" id="SSF47413">
    <property type="entry name" value="lambda repressor-like DNA-binding domains"/>
    <property type="match status" value="1"/>
</dbReference>
<organism evidence="12 14">
    <name type="scientific">Dracunculus medinensis</name>
    <name type="common">Guinea worm</name>
    <dbReference type="NCBI Taxonomy" id="318479"/>
    <lineage>
        <taxon>Eukaryota</taxon>
        <taxon>Metazoa</taxon>
        <taxon>Ecdysozoa</taxon>
        <taxon>Nematoda</taxon>
        <taxon>Chromadorea</taxon>
        <taxon>Rhabditida</taxon>
        <taxon>Spirurina</taxon>
        <taxon>Dracunculoidea</taxon>
        <taxon>Dracunculidae</taxon>
        <taxon>Dracunculus</taxon>
    </lineage>
</organism>
<dbReference type="Proteomes" id="UP000038040">
    <property type="component" value="Unplaced"/>
</dbReference>
<dbReference type="Proteomes" id="UP000274756">
    <property type="component" value="Unassembled WGS sequence"/>
</dbReference>
<dbReference type="GO" id="GO:0000981">
    <property type="term" value="F:DNA-binding transcription factor activity, RNA polymerase II-specific"/>
    <property type="evidence" value="ECO:0007669"/>
    <property type="project" value="TreeGrafter"/>
</dbReference>
<keyword evidence="13" id="KW-1185">Reference proteome</keyword>
<evidence type="ECO:0000256" key="6">
    <source>
        <dbReference type="ARBA" id="ARBA00023155"/>
    </source>
</evidence>
<evidence type="ECO:0000313" key="12">
    <source>
        <dbReference type="Proteomes" id="UP000038040"/>
    </source>
</evidence>
<comment type="subcellular location">
    <subcellularLocation>
        <location evidence="1">Nucleus</location>
    </subcellularLocation>
</comment>
<feature type="coiled-coil region" evidence="9">
    <location>
        <begin position="66"/>
        <end position="111"/>
    </location>
</feature>
<keyword evidence="8" id="KW-0539">Nucleus</keyword>
<reference evidence="14" key="1">
    <citation type="submission" date="2017-02" db="UniProtKB">
        <authorList>
            <consortium name="WormBaseParasite"/>
        </authorList>
    </citation>
    <scope>IDENTIFICATION</scope>
</reference>
<sequence>MNEKFEEFSEEKKQLHNTIDDLQKKNHEIAQNLEGMKLKFQQKEMIEEEQLMIATNDLEIAVKRVVQKLIEENKILSAKLAEQALESRLRIEELTQELQHHVDLVNRLEIQLKAQSDYEDIKRELRILRNVEFGEEIWTNERESIDQLTSAATATAEVHLGGHLKALDELLIDKNRKLQNENVEQRMKVHELEEGEKNDESTVVDTAERLQSLIRMTKAYQDIDNIDEATQKCANDLLKLLMCPSSDHISDNCNLSTFNINDMPKSPNESKIFNELQSRVVQNVQKLGSRALNTVEIARQCKRLMVTYNIGQRLFAKYVMNQVVKSQGSLSELLSKPRHWNKLTDKGREAFRRMYGWISDEKAIDLLCSISPRRVHPAGAFF</sequence>
<reference evidence="11 13" key="2">
    <citation type="submission" date="2018-11" db="EMBL/GenBank/DDBJ databases">
        <authorList>
            <consortium name="Pathogen Informatics"/>
        </authorList>
    </citation>
    <scope>NUCLEOTIDE SEQUENCE [LARGE SCALE GENOMIC DNA]</scope>
</reference>
<dbReference type="EMBL" id="UYYG01001257">
    <property type="protein sequence ID" value="VDN60877.1"/>
    <property type="molecule type" value="Genomic_DNA"/>
</dbReference>
<evidence type="ECO:0000256" key="4">
    <source>
        <dbReference type="ARBA" id="ARBA00023054"/>
    </source>
</evidence>
<dbReference type="GO" id="GO:0005634">
    <property type="term" value="C:nucleus"/>
    <property type="evidence" value="ECO:0007669"/>
    <property type="project" value="UniProtKB-SubCell"/>
</dbReference>
<keyword evidence="6" id="KW-0371">Homeobox</keyword>
<dbReference type="GO" id="GO:0000977">
    <property type="term" value="F:RNA polymerase II transcription regulatory region sequence-specific DNA binding"/>
    <property type="evidence" value="ECO:0007669"/>
    <property type="project" value="TreeGrafter"/>
</dbReference>
<dbReference type="PANTHER" id="PTHR14043">
    <property type="entry name" value="CCAAT DISPLACEMENT PROTEIN-RELATED"/>
    <property type="match status" value="1"/>
</dbReference>
<evidence type="ECO:0000256" key="5">
    <source>
        <dbReference type="ARBA" id="ARBA00023125"/>
    </source>
</evidence>
<dbReference type="STRING" id="318479.A0A0N4UQ96"/>
<evidence type="ECO:0000256" key="1">
    <source>
        <dbReference type="ARBA" id="ARBA00004123"/>
    </source>
</evidence>
<evidence type="ECO:0000256" key="9">
    <source>
        <dbReference type="SAM" id="Coils"/>
    </source>
</evidence>
<keyword evidence="3" id="KW-0805">Transcription regulation</keyword>
<keyword evidence="4 9" id="KW-0175">Coiled coil</keyword>
<dbReference type="SMART" id="SM01109">
    <property type="entry name" value="CUT"/>
    <property type="match status" value="1"/>
</dbReference>
<dbReference type="Pfam" id="PF02376">
    <property type="entry name" value="CUT"/>
    <property type="match status" value="1"/>
</dbReference>
<dbReference type="InterPro" id="IPR010982">
    <property type="entry name" value="Lambda_DNA-bd_dom_sf"/>
</dbReference>
<dbReference type="Gene3D" id="1.10.260.40">
    <property type="entry name" value="lambda repressor-like DNA-binding domains"/>
    <property type="match status" value="1"/>
</dbReference>
<evidence type="ECO:0000256" key="3">
    <source>
        <dbReference type="ARBA" id="ARBA00023015"/>
    </source>
</evidence>
<evidence type="ECO:0000256" key="7">
    <source>
        <dbReference type="ARBA" id="ARBA00023163"/>
    </source>
</evidence>
<dbReference type="WBParaSite" id="DME_0001017201-mRNA-1">
    <property type="protein sequence ID" value="DME_0001017201-mRNA-1"/>
    <property type="gene ID" value="DME_0001017201"/>
</dbReference>
<feature type="coiled-coil region" evidence="9">
    <location>
        <begin position="164"/>
        <end position="195"/>
    </location>
</feature>
<dbReference type="InterPro" id="IPR003350">
    <property type="entry name" value="CUT_dom"/>
</dbReference>
<keyword evidence="2" id="KW-0677">Repeat</keyword>
<protein>
    <submittedName>
        <fullName evidence="14">CUT domain-containing protein</fullName>
    </submittedName>
</protein>
<evidence type="ECO:0000313" key="14">
    <source>
        <dbReference type="WBParaSite" id="DME_0001017201-mRNA-1"/>
    </source>
</evidence>
<evidence type="ECO:0000313" key="11">
    <source>
        <dbReference type="EMBL" id="VDN60877.1"/>
    </source>
</evidence>
<evidence type="ECO:0000259" key="10">
    <source>
        <dbReference type="PROSITE" id="PS51042"/>
    </source>
</evidence>
<feature type="coiled-coil region" evidence="9">
    <location>
        <begin position="5"/>
        <end position="39"/>
    </location>
</feature>
<gene>
    <name evidence="11" type="ORF">DME_LOCUS10850</name>
</gene>
<proteinExistence type="predicted"/>
<name>A0A0N4UQ96_DRAME</name>
<accession>A0A0N4UQ96</accession>
<dbReference type="FunFam" id="1.10.260.40:FF:000010">
    <property type="entry name" value="Cut-like homeobox 1a"/>
    <property type="match status" value="1"/>
</dbReference>
<dbReference type="AlphaFoldDB" id="A0A0N4UQ96"/>
<keyword evidence="5" id="KW-0238">DNA-binding</keyword>